<dbReference type="EMBL" id="CM024793">
    <property type="protein sequence ID" value="KAG8002445.1"/>
    <property type="molecule type" value="Genomic_DNA"/>
</dbReference>
<feature type="non-terminal residue" evidence="1">
    <location>
        <position position="1"/>
    </location>
</feature>
<proteinExistence type="predicted"/>
<reference evidence="1" key="1">
    <citation type="submission" date="2020-04" db="EMBL/GenBank/DDBJ databases">
        <title>A chromosome-scale assembly and high-density genetic map of the yellow drum (Nibea albiflora) genome.</title>
        <authorList>
            <person name="Xu D."/>
            <person name="Zhang W."/>
            <person name="Chen R."/>
            <person name="Tan P."/>
            <person name="Wang L."/>
            <person name="Song H."/>
            <person name="Tian L."/>
            <person name="Zhu Q."/>
            <person name="Wang B."/>
        </authorList>
    </citation>
    <scope>NUCLEOTIDE SEQUENCE</scope>
    <source>
        <strain evidence="1">ZJHYS-2018</strain>
    </source>
</reference>
<protein>
    <submittedName>
        <fullName evidence="1">Uncharacterized protein</fullName>
    </submittedName>
</protein>
<accession>A0ACB7EKQ8</accession>
<evidence type="ECO:0000313" key="1">
    <source>
        <dbReference type="EMBL" id="KAG8002445.1"/>
    </source>
</evidence>
<name>A0ACB7EKQ8_NIBAL</name>
<gene>
    <name evidence="1" type="ORF">GBF38_014858</name>
</gene>
<evidence type="ECO:0000313" key="2">
    <source>
        <dbReference type="Proteomes" id="UP000805704"/>
    </source>
</evidence>
<dbReference type="Proteomes" id="UP000805704">
    <property type="component" value="Chromosome 5"/>
</dbReference>
<comment type="caution">
    <text evidence="1">The sequence shown here is derived from an EMBL/GenBank/DDBJ whole genome shotgun (WGS) entry which is preliminary data.</text>
</comment>
<sequence>VAEDIGVHQLERLVELLTSSECEDLLFALSHPEENIFQHLERLSPEKNQLNLKHRGKRDTSSAADSEAQCRTALTDWLLKHGEQTYYDRLSRALQHVGRTDIAVEVGKNINQDKVLSLKRFVEDYHKYVSSLKSPLMKSDTKDQRRENQRGRRRKVLPLLYGLLLGFGGTLLVGASILLIAVRISHRNQHCRHQRVASSSSSSSCVMLEEAA</sequence>
<organism evidence="1 2">
    <name type="scientific">Nibea albiflora</name>
    <name type="common">Yellow drum</name>
    <name type="synonym">Corvina albiflora</name>
    <dbReference type="NCBI Taxonomy" id="240163"/>
    <lineage>
        <taxon>Eukaryota</taxon>
        <taxon>Metazoa</taxon>
        <taxon>Chordata</taxon>
        <taxon>Craniata</taxon>
        <taxon>Vertebrata</taxon>
        <taxon>Euteleostomi</taxon>
        <taxon>Actinopterygii</taxon>
        <taxon>Neopterygii</taxon>
        <taxon>Teleostei</taxon>
        <taxon>Neoteleostei</taxon>
        <taxon>Acanthomorphata</taxon>
        <taxon>Eupercaria</taxon>
        <taxon>Sciaenidae</taxon>
        <taxon>Nibea</taxon>
    </lineage>
</organism>
<keyword evidence="2" id="KW-1185">Reference proteome</keyword>